<accession>I0IRA0</accession>
<dbReference type="AlphaFoldDB" id="I0IRA0"/>
<feature type="compositionally biased region" description="Low complexity" evidence="1">
    <location>
        <begin position="34"/>
        <end position="43"/>
    </location>
</feature>
<dbReference type="SUPFAM" id="SSF56925">
    <property type="entry name" value="OMPA-like"/>
    <property type="match status" value="1"/>
</dbReference>
<evidence type="ECO:0000256" key="1">
    <source>
        <dbReference type="SAM" id="MobiDB-lite"/>
    </source>
</evidence>
<dbReference type="EMBL" id="AP012342">
    <property type="protein sequence ID" value="BAM07799.1"/>
    <property type="molecule type" value="Genomic_DNA"/>
</dbReference>
<sequence length="228" mass="24319">MKYLYGSFRMIFGVLFFMSFFAFSGQRVSASPMSDSMSSGAPSAPTPRSDQSSPFPGKGFVLEGFAGGESSLSGSYTTTLGKTVPYDFGTAPVWGVRIGKMLFPDLLAYLTVQQTDFSQNTHTVIGLGGNYYLPSLFGKTIIPYLNATFGASYNTYTGVDAQAGYAWMLGAGVLYPISPSWGAFIEANLSFETAPTGITTSLGNPPGTVSQVSDTWSVPVMIGIRYAF</sequence>
<proteinExistence type="predicted"/>
<gene>
    <name evidence="2" type="ordered locus">LFE_2126</name>
</gene>
<feature type="region of interest" description="Disordered" evidence="1">
    <location>
        <begin position="34"/>
        <end position="53"/>
    </location>
</feature>
<dbReference type="PATRIC" id="fig|1162668.3.peg.2517"/>
<dbReference type="Proteomes" id="UP000007382">
    <property type="component" value="Chromosome"/>
</dbReference>
<dbReference type="HOGENOM" id="CLU_1169527_0_0_0"/>
<evidence type="ECO:0008006" key="4">
    <source>
        <dbReference type="Google" id="ProtNLM"/>
    </source>
</evidence>
<evidence type="ECO:0000313" key="2">
    <source>
        <dbReference type="EMBL" id="BAM07799.1"/>
    </source>
</evidence>
<name>I0IRA0_LEPFC</name>
<dbReference type="Gene3D" id="2.40.160.20">
    <property type="match status" value="1"/>
</dbReference>
<organism evidence="2 3">
    <name type="scientific">Leptospirillum ferrooxidans (strain C2-3)</name>
    <dbReference type="NCBI Taxonomy" id="1162668"/>
    <lineage>
        <taxon>Bacteria</taxon>
        <taxon>Pseudomonadati</taxon>
        <taxon>Nitrospirota</taxon>
        <taxon>Nitrospiria</taxon>
        <taxon>Nitrospirales</taxon>
        <taxon>Nitrospiraceae</taxon>
        <taxon>Leptospirillum</taxon>
    </lineage>
</organism>
<dbReference type="STRING" id="1162668.LFE_2126"/>
<dbReference type="InterPro" id="IPR011250">
    <property type="entry name" value="OMP/PagP_B-barrel"/>
</dbReference>
<dbReference type="KEGG" id="lfc:LFE_2126"/>
<evidence type="ECO:0000313" key="3">
    <source>
        <dbReference type="Proteomes" id="UP000007382"/>
    </source>
</evidence>
<reference evidence="2 3" key="1">
    <citation type="journal article" date="2012" name="J. Bacteriol.">
        <title>Complete Genome Sequence of Leptospirillum ferrooxidans Strain C2-3, Isolated from a Fresh Volcanic Ash Deposit on the Island of Miyake, Japan.</title>
        <authorList>
            <person name="Fujimura R."/>
            <person name="Sato Y."/>
            <person name="Nishizawa T."/>
            <person name="Oshima K."/>
            <person name="Kim S.-W."/>
            <person name="Hattori M."/>
            <person name="Kamijo T."/>
            <person name="Ohta H."/>
        </authorList>
    </citation>
    <scope>NUCLEOTIDE SEQUENCE [LARGE SCALE GENOMIC DNA]</scope>
    <source>
        <strain evidence="2 3">C2-3</strain>
    </source>
</reference>
<reference evidence="3" key="2">
    <citation type="submission" date="2012-03" db="EMBL/GenBank/DDBJ databases">
        <title>The complete genome sequence of the pioneer microbe on fresh volcanic deposit, Leptospirillum ferrooxidans strain C2-3.</title>
        <authorList>
            <person name="Fujimura R."/>
            <person name="Sato Y."/>
            <person name="Nishizawa T."/>
            <person name="Nanba K."/>
            <person name="Oshima K."/>
            <person name="Hattori M."/>
            <person name="Kamijo T."/>
            <person name="Ohta H."/>
        </authorList>
    </citation>
    <scope>NUCLEOTIDE SEQUENCE [LARGE SCALE GENOMIC DNA]</scope>
    <source>
        <strain evidence="3">C2-3</strain>
    </source>
</reference>
<protein>
    <recommendedName>
        <fullName evidence="4">Outer membrane protein beta-barrel domain-containing protein</fullName>
    </recommendedName>
</protein>
<dbReference type="RefSeq" id="WP_014450282.1">
    <property type="nucleotide sequence ID" value="NC_017094.1"/>
</dbReference>
<keyword evidence="3" id="KW-1185">Reference proteome</keyword>
<dbReference type="OrthoDB" id="9892626at2"/>